<organism evidence="2 3">
    <name type="scientific">Perkinsus olseni</name>
    <name type="common">Perkinsus atlanticus</name>
    <dbReference type="NCBI Taxonomy" id="32597"/>
    <lineage>
        <taxon>Eukaryota</taxon>
        <taxon>Sar</taxon>
        <taxon>Alveolata</taxon>
        <taxon>Perkinsozoa</taxon>
        <taxon>Perkinsea</taxon>
        <taxon>Perkinsida</taxon>
        <taxon>Perkinsidae</taxon>
        <taxon>Perkinsus</taxon>
    </lineage>
</organism>
<accession>A0A7J6UGU5</accession>
<comment type="caution">
    <text evidence="2">The sequence shown here is derived from an EMBL/GenBank/DDBJ whole genome shotgun (WGS) entry which is preliminary data.</text>
</comment>
<dbReference type="InterPro" id="IPR016181">
    <property type="entry name" value="Acyl_CoA_acyltransferase"/>
</dbReference>
<sequence length="182" mass="20738">MRFLVFVGLALREVLEARRAATLISDGLHSSSASELIYRRGRAGDMMDGVQLDIPDSNHMSVAVDRKARKEKAVVGRVEWEKDRMLPIAVLNQIKTRRRDAVVAYISEVNVTRSWQNQRVGSAMLPKALGDIRARIPDVMAAYLFVTDTNTWAIRLYTKFNFTCIRCYPYSRLCLYSHILGN</sequence>
<dbReference type="InterPro" id="IPR000182">
    <property type="entry name" value="GNAT_dom"/>
</dbReference>
<gene>
    <name evidence="2" type="ORF">FOZ62_031394</name>
</gene>
<dbReference type="Gene3D" id="3.40.630.30">
    <property type="match status" value="1"/>
</dbReference>
<dbReference type="AlphaFoldDB" id="A0A7J6UGU5"/>
<name>A0A7J6UGU5_PEROL</name>
<dbReference type="Proteomes" id="UP000574390">
    <property type="component" value="Unassembled WGS sequence"/>
</dbReference>
<dbReference type="GO" id="GO:0016747">
    <property type="term" value="F:acyltransferase activity, transferring groups other than amino-acyl groups"/>
    <property type="evidence" value="ECO:0007669"/>
    <property type="project" value="InterPro"/>
</dbReference>
<reference evidence="2 3" key="1">
    <citation type="submission" date="2020-04" db="EMBL/GenBank/DDBJ databases">
        <title>Perkinsus olseni comparative genomics.</title>
        <authorList>
            <person name="Bogema D.R."/>
        </authorList>
    </citation>
    <scope>NUCLEOTIDE SEQUENCE [LARGE SCALE GENOMIC DNA]</scope>
    <source>
        <strain evidence="2">ATCC PRA-205</strain>
    </source>
</reference>
<protein>
    <recommendedName>
        <fullName evidence="1">N-acetyltransferase domain-containing protein</fullName>
    </recommendedName>
</protein>
<proteinExistence type="predicted"/>
<dbReference type="SUPFAM" id="SSF55729">
    <property type="entry name" value="Acyl-CoA N-acyltransferases (Nat)"/>
    <property type="match status" value="1"/>
</dbReference>
<evidence type="ECO:0000259" key="1">
    <source>
        <dbReference type="PROSITE" id="PS51186"/>
    </source>
</evidence>
<dbReference type="PROSITE" id="PS51186">
    <property type="entry name" value="GNAT"/>
    <property type="match status" value="1"/>
</dbReference>
<evidence type="ECO:0000313" key="3">
    <source>
        <dbReference type="Proteomes" id="UP000574390"/>
    </source>
</evidence>
<dbReference type="Pfam" id="PF00583">
    <property type="entry name" value="Acetyltransf_1"/>
    <property type="match status" value="1"/>
</dbReference>
<dbReference type="EMBL" id="JABANM010000129">
    <property type="protein sequence ID" value="KAF4756499.1"/>
    <property type="molecule type" value="Genomic_DNA"/>
</dbReference>
<evidence type="ECO:0000313" key="2">
    <source>
        <dbReference type="EMBL" id="KAF4756499.1"/>
    </source>
</evidence>
<feature type="domain" description="N-acetyltransferase" evidence="1">
    <location>
        <begin position="36"/>
        <end position="181"/>
    </location>
</feature>